<keyword evidence="1" id="KW-0808">Transferase</keyword>
<dbReference type="Proteomes" id="UP000800200">
    <property type="component" value="Unassembled WGS sequence"/>
</dbReference>
<protein>
    <submittedName>
        <fullName evidence="4">Putative ketohexokinase</fullName>
    </submittedName>
</protein>
<sequence length="323" mass="36151">MKHIIAVGASYVDTILTADHYPSEDEKLRASSISRRRGGNCPNTLEVLEQFIDPSADDIQLHLLAVLPSKQSDATKFIRNSFMKVKFEPSGIYRNDHNEAASSYIIKSESTDTRTIVNYNELPEMTAKEFIHKAHLMSVSEEAKEGWYHFEGRIPQTTLQCIRYLRSYLRGFKISVEVEKPGREGLMEIAAEADVVFYSKSWANAQGFQTAKDCLKKQAALTQKDALLCCTWGSEGATILQKSSDGSEGWEDVEAWKLKTPGAKVLDTIGAGDTFIAGMLFALMRHSEDWTLQQKLKFANELAGRKVIQEGFGGLSKKMEAHK</sequence>
<dbReference type="Pfam" id="PF00294">
    <property type="entry name" value="PfkB"/>
    <property type="match status" value="1"/>
</dbReference>
<dbReference type="GO" id="GO:0016301">
    <property type="term" value="F:kinase activity"/>
    <property type="evidence" value="ECO:0007669"/>
    <property type="project" value="UniProtKB-KW"/>
</dbReference>
<dbReference type="EMBL" id="ML994713">
    <property type="protein sequence ID" value="KAF2176224.1"/>
    <property type="molecule type" value="Genomic_DNA"/>
</dbReference>
<keyword evidence="5" id="KW-1185">Reference proteome</keyword>
<evidence type="ECO:0000256" key="1">
    <source>
        <dbReference type="ARBA" id="ARBA00022679"/>
    </source>
</evidence>
<name>A0A6A6D9N1_9PEZI</name>
<dbReference type="PANTHER" id="PTHR42774">
    <property type="entry name" value="PHOSPHOTRANSFERASE SYSTEM TRANSPORT PROTEIN"/>
    <property type="match status" value="1"/>
</dbReference>
<proteinExistence type="predicted"/>
<dbReference type="OrthoDB" id="204058at2759"/>
<dbReference type="AlphaFoldDB" id="A0A6A6D9N1"/>
<feature type="domain" description="Carbohydrate kinase PfkB" evidence="3">
    <location>
        <begin position="1"/>
        <end position="311"/>
    </location>
</feature>
<dbReference type="InterPro" id="IPR011611">
    <property type="entry name" value="PfkB_dom"/>
</dbReference>
<dbReference type="SUPFAM" id="SSF53613">
    <property type="entry name" value="Ribokinase-like"/>
    <property type="match status" value="1"/>
</dbReference>
<organism evidence="4 5">
    <name type="scientific">Zopfia rhizophila CBS 207.26</name>
    <dbReference type="NCBI Taxonomy" id="1314779"/>
    <lineage>
        <taxon>Eukaryota</taxon>
        <taxon>Fungi</taxon>
        <taxon>Dikarya</taxon>
        <taxon>Ascomycota</taxon>
        <taxon>Pezizomycotina</taxon>
        <taxon>Dothideomycetes</taxon>
        <taxon>Dothideomycetes incertae sedis</taxon>
        <taxon>Zopfiaceae</taxon>
        <taxon>Zopfia</taxon>
    </lineage>
</organism>
<evidence type="ECO:0000259" key="3">
    <source>
        <dbReference type="Pfam" id="PF00294"/>
    </source>
</evidence>
<dbReference type="Gene3D" id="3.40.1190.20">
    <property type="match status" value="1"/>
</dbReference>
<dbReference type="InterPro" id="IPR029056">
    <property type="entry name" value="Ribokinase-like"/>
</dbReference>
<accession>A0A6A6D9N1</accession>
<evidence type="ECO:0000313" key="4">
    <source>
        <dbReference type="EMBL" id="KAF2176224.1"/>
    </source>
</evidence>
<dbReference type="InterPro" id="IPR052562">
    <property type="entry name" value="Ketohexokinase-related"/>
</dbReference>
<evidence type="ECO:0000313" key="5">
    <source>
        <dbReference type="Proteomes" id="UP000800200"/>
    </source>
</evidence>
<reference evidence="4" key="1">
    <citation type="journal article" date="2020" name="Stud. Mycol.">
        <title>101 Dothideomycetes genomes: a test case for predicting lifestyles and emergence of pathogens.</title>
        <authorList>
            <person name="Haridas S."/>
            <person name="Albert R."/>
            <person name="Binder M."/>
            <person name="Bloem J."/>
            <person name="Labutti K."/>
            <person name="Salamov A."/>
            <person name="Andreopoulos B."/>
            <person name="Baker S."/>
            <person name="Barry K."/>
            <person name="Bills G."/>
            <person name="Bluhm B."/>
            <person name="Cannon C."/>
            <person name="Castanera R."/>
            <person name="Culley D."/>
            <person name="Daum C."/>
            <person name="Ezra D."/>
            <person name="Gonzalez J."/>
            <person name="Henrissat B."/>
            <person name="Kuo A."/>
            <person name="Liang C."/>
            <person name="Lipzen A."/>
            <person name="Lutzoni F."/>
            <person name="Magnuson J."/>
            <person name="Mondo S."/>
            <person name="Nolan M."/>
            <person name="Ohm R."/>
            <person name="Pangilinan J."/>
            <person name="Park H.-J."/>
            <person name="Ramirez L."/>
            <person name="Alfaro M."/>
            <person name="Sun H."/>
            <person name="Tritt A."/>
            <person name="Yoshinaga Y."/>
            <person name="Zwiers L.-H."/>
            <person name="Turgeon B."/>
            <person name="Goodwin S."/>
            <person name="Spatafora J."/>
            <person name="Crous P."/>
            <person name="Grigoriev I."/>
        </authorList>
    </citation>
    <scope>NUCLEOTIDE SEQUENCE</scope>
    <source>
        <strain evidence="4">CBS 207.26</strain>
    </source>
</reference>
<dbReference type="PROSITE" id="PS00584">
    <property type="entry name" value="PFKB_KINASES_2"/>
    <property type="match status" value="1"/>
</dbReference>
<evidence type="ECO:0000256" key="2">
    <source>
        <dbReference type="ARBA" id="ARBA00022777"/>
    </source>
</evidence>
<dbReference type="InterPro" id="IPR002173">
    <property type="entry name" value="Carboh/pur_kinase_PfkB_CS"/>
</dbReference>
<keyword evidence="2 4" id="KW-0418">Kinase</keyword>
<dbReference type="PANTHER" id="PTHR42774:SF3">
    <property type="entry name" value="KETOHEXOKINASE"/>
    <property type="match status" value="1"/>
</dbReference>
<gene>
    <name evidence="4" type="ORF">K469DRAFT_723344</name>
</gene>